<organism evidence="3 4">
    <name type="scientific">Hermanssonia centrifuga</name>
    <dbReference type="NCBI Taxonomy" id="98765"/>
    <lineage>
        <taxon>Eukaryota</taxon>
        <taxon>Fungi</taxon>
        <taxon>Dikarya</taxon>
        <taxon>Basidiomycota</taxon>
        <taxon>Agaricomycotina</taxon>
        <taxon>Agaricomycetes</taxon>
        <taxon>Polyporales</taxon>
        <taxon>Meruliaceae</taxon>
        <taxon>Hermanssonia</taxon>
    </lineage>
</organism>
<accession>A0A2R6NQF0</accession>
<keyword evidence="2" id="KW-1133">Transmembrane helix</keyword>
<protein>
    <submittedName>
        <fullName evidence="3">Uncharacterized protein</fullName>
    </submittedName>
</protein>
<dbReference type="Proteomes" id="UP000186601">
    <property type="component" value="Unassembled WGS sequence"/>
</dbReference>
<sequence length="98" mass="11059">MASVEDSSEDVSGDKSVRMNRTRGKRRGMLSRRVCTLQYGVLTYAVFIFWTHPRPTILSSTAESEYSMAPSQTYSRVQSLYPNDLQGYVIGAKTWIGN</sequence>
<feature type="compositionally biased region" description="Acidic residues" evidence="1">
    <location>
        <begin position="1"/>
        <end position="11"/>
    </location>
</feature>
<keyword evidence="2" id="KW-0472">Membrane</keyword>
<feature type="transmembrane region" description="Helical" evidence="2">
    <location>
        <begin position="30"/>
        <end position="50"/>
    </location>
</feature>
<evidence type="ECO:0000313" key="4">
    <source>
        <dbReference type="Proteomes" id="UP000186601"/>
    </source>
</evidence>
<keyword evidence="2" id="KW-0812">Transmembrane</keyword>
<evidence type="ECO:0000256" key="2">
    <source>
        <dbReference type="SAM" id="Phobius"/>
    </source>
</evidence>
<dbReference type="AlphaFoldDB" id="A0A2R6NQF0"/>
<comment type="caution">
    <text evidence="3">The sequence shown here is derived from an EMBL/GenBank/DDBJ whole genome shotgun (WGS) entry which is preliminary data.</text>
</comment>
<proteinExistence type="predicted"/>
<gene>
    <name evidence="3" type="ORF">PHLCEN_2v9572</name>
</gene>
<evidence type="ECO:0000313" key="3">
    <source>
        <dbReference type="EMBL" id="PSR74775.1"/>
    </source>
</evidence>
<feature type="region of interest" description="Disordered" evidence="1">
    <location>
        <begin position="1"/>
        <end position="23"/>
    </location>
</feature>
<name>A0A2R6NQF0_9APHY</name>
<keyword evidence="4" id="KW-1185">Reference proteome</keyword>
<dbReference type="EMBL" id="MLYV02000957">
    <property type="protein sequence ID" value="PSR74775.1"/>
    <property type="molecule type" value="Genomic_DNA"/>
</dbReference>
<evidence type="ECO:0000256" key="1">
    <source>
        <dbReference type="SAM" id="MobiDB-lite"/>
    </source>
</evidence>
<reference evidence="3 4" key="1">
    <citation type="submission" date="2018-02" db="EMBL/GenBank/DDBJ databases">
        <title>Genome sequence of the basidiomycete white-rot fungus Phlebia centrifuga.</title>
        <authorList>
            <person name="Granchi Z."/>
            <person name="Peng M."/>
            <person name="de Vries R.P."/>
            <person name="Hilden K."/>
            <person name="Makela M.R."/>
            <person name="Grigoriev I."/>
            <person name="Riley R."/>
        </authorList>
    </citation>
    <scope>NUCLEOTIDE SEQUENCE [LARGE SCALE GENOMIC DNA]</scope>
    <source>
        <strain evidence="3 4">FBCC195</strain>
    </source>
</reference>